<feature type="transmembrane region" description="Helical" evidence="6">
    <location>
        <begin position="250"/>
        <end position="271"/>
    </location>
</feature>
<proteinExistence type="predicted"/>
<dbReference type="OrthoDB" id="10261634at2759"/>
<evidence type="ECO:0000256" key="5">
    <source>
        <dbReference type="SAM" id="MobiDB-lite"/>
    </source>
</evidence>
<keyword evidence="3 6" id="KW-1133">Transmembrane helix</keyword>
<keyword evidence="9" id="KW-1185">Reference proteome</keyword>
<dbReference type="EMBL" id="BNJQ01000025">
    <property type="protein sequence ID" value="GHP09634.1"/>
    <property type="molecule type" value="Genomic_DNA"/>
</dbReference>
<dbReference type="Proteomes" id="UP000660262">
    <property type="component" value="Unassembled WGS sequence"/>
</dbReference>
<feature type="region of interest" description="Disordered" evidence="5">
    <location>
        <begin position="303"/>
        <end position="336"/>
    </location>
</feature>
<dbReference type="AlphaFoldDB" id="A0A830HR63"/>
<evidence type="ECO:0000256" key="4">
    <source>
        <dbReference type="ARBA" id="ARBA00023136"/>
    </source>
</evidence>
<dbReference type="InterPro" id="IPR004853">
    <property type="entry name" value="Sugar_P_trans_dom"/>
</dbReference>
<organism evidence="8 9">
    <name type="scientific">Pycnococcus provasolii</name>
    <dbReference type="NCBI Taxonomy" id="41880"/>
    <lineage>
        <taxon>Eukaryota</taxon>
        <taxon>Viridiplantae</taxon>
        <taxon>Chlorophyta</taxon>
        <taxon>Pseudoscourfieldiophyceae</taxon>
        <taxon>Pseudoscourfieldiales</taxon>
        <taxon>Pycnococcaceae</taxon>
        <taxon>Pycnococcus</taxon>
    </lineage>
</organism>
<feature type="compositionally biased region" description="Gly residues" evidence="5">
    <location>
        <begin position="313"/>
        <end position="324"/>
    </location>
</feature>
<dbReference type="SUPFAM" id="SSF103481">
    <property type="entry name" value="Multidrug resistance efflux transporter EmrE"/>
    <property type="match status" value="1"/>
</dbReference>
<dbReference type="PANTHER" id="PTHR11132">
    <property type="entry name" value="SOLUTE CARRIER FAMILY 35"/>
    <property type="match status" value="1"/>
</dbReference>
<evidence type="ECO:0000256" key="6">
    <source>
        <dbReference type="SAM" id="Phobius"/>
    </source>
</evidence>
<dbReference type="InterPro" id="IPR050186">
    <property type="entry name" value="TPT_transporter"/>
</dbReference>
<gene>
    <name evidence="8" type="ORF">PPROV_000836900</name>
</gene>
<comment type="subcellular location">
    <subcellularLocation>
        <location evidence="1">Membrane</location>
        <topology evidence="1">Multi-pass membrane protein</topology>
    </subcellularLocation>
</comment>
<feature type="transmembrane region" description="Helical" evidence="6">
    <location>
        <begin position="100"/>
        <end position="119"/>
    </location>
</feature>
<feature type="transmembrane region" description="Helical" evidence="6">
    <location>
        <begin position="32"/>
        <end position="53"/>
    </location>
</feature>
<reference evidence="8" key="1">
    <citation type="submission" date="2020-10" db="EMBL/GenBank/DDBJ databases">
        <title>Unveiling of a novel bifunctional photoreceptor, Dualchrome1, isolated from a cosmopolitan green alga.</title>
        <authorList>
            <person name="Suzuki S."/>
            <person name="Kawachi M."/>
        </authorList>
    </citation>
    <scope>NUCLEOTIDE SEQUENCE</scope>
    <source>
        <strain evidence="8">NIES 2893</strain>
    </source>
</reference>
<feature type="domain" description="Sugar phosphate transporter" evidence="7">
    <location>
        <begin position="5"/>
        <end position="294"/>
    </location>
</feature>
<evidence type="ECO:0000256" key="2">
    <source>
        <dbReference type="ARBA" id="ARBA00022692"/>
    </source>
</evidence>
<keyword evidence="4 6" id="KW-0472">Membrane</keyword>
<dbReference type="Pfam" id="PF03151">
    <property type="entry name" value="TPT"/>
    <property type="match status" value="1"/>
</dbReference>
<evidence type="ECO:0000259" key="7">
    <source>
        <dbReference type="Pfam" id="PF03151"/>
    </source>
</evidence>
<dbReference type="GO" id="GO:0016020">
    <property type="term" value="C:membrane"/>
    <property type="evidence" value="ECO:0007669"/>
    <property type="project" value="UniProtKB-SubCell"/>
</dbReference>
<evidence type="ECO:0000313" key="8">
    <source>
        <dbReference type="EMBL" id="GHP09634.1"/>
    </source>
</evidence>
<evidence type="ECO:0000256" key="3">
    <source>
        <dbReference type="ARBA" id="ARBA00022989"/>
    </source>
</evidence>
<protein>
    <recommendedName>
        <fullName evidence="7">Sugar phosphate transporter domain-containing protein</fullName>
    </recommendedName>
</protein>
<feature type="transmembrane region" description="Helical" evidence="6">
    <location>
        <begin position="223"/>
        <end position="243"/>
    </location>
</feature>
<feature type="transmembrane region" description="Helical" evidence="6">
    <location>
        <begin position="73"/>
        <end position="94"/>
    </location>
</feature>
<comment type="caution">
    <text evidence="8">The sequence shown here is derived from an EMBL/GenBank/DDBJ whole genome shotgun (WGS) entry which is preliminary data.</text>
</comment>
<feature type="transmembrane region" description="Helical" evidence="6">
    <location>
        <begin position="277"/>
        <end position="296"/>
    </location>
</feature>
<evidence type="ECO:0000256" key="1">
    <source>
        <dbReference type="ARBA" id="ARBA00004141"/>
    </source>
</evidence>
<accession>A0A830HR63</accession>
<evidence type="ECO:0000313" key="9">
    <source>
        <dbReference type="Proteomes" id="UP000660262"/>
    </source>
</evidence>
<dbReference type="InterPro" id="IPR037185">
    <property type="entry name" value="EmrE-like"/>
</dbReference>
<name>A0A830HR63_9CHLO</name>
<feature type="transmembrane region" description="Helical" evidence="6">
    <location>
        <begin position="180"/>
        <end position="203"/>
    </location>
</feature>
<keyword evidence="2 6" id="KW-0812">Transmembrane</keyword>
<sequence length="336" mass="35982">MNFTTAFLIVAWYASNIGVLLLNKYLLSVYGFKYPVFLTLCHMVACTLLGVALNYSNIVPCQRVSTASQLRKIGLLAFVFCCSIVCGNISLRYLPVSFNQAIGSTGPFFTAVMAYIISAKSESRETYLSLVPVVIGIVVASGAEPLFDLTGFIACVSATAARALKSVLQDKLLSSDTEKLNSVSLLLYMAPMACVLLIVAAHFLEPGIYSIAYHKMSKSPDFVLFLALNCFTAYFVNVTNFLVTKHTSALTLQVLGNAKGIVATIVSILVFQNPVTATGMAGYSITIFGCILYNEARKREKNKVRRSGMQTTLGGGDGGGGGDLELGTKSASLGSR</sequence>